<keyword evidence="6" id="KW-1185">Reference proteome</keyword>
<dbReference type="InterPro" id="IPR052021">
    <property type="entry name" value="Type-I_RS_S_subunit"/>
</dbReference>
<reference evidence="6" key="1">
    <citation type="journal article" date="2019" name="Int. J. Syst. Evol. Microbiol.">
        <title>The Global Catalogue of Microorganisms (GCM) 10K type strain sequencing project: providing services to taxonomists for standard genome sequencing and annotation.</title>
        <authorList>
            <consortium name="The Broad Institute Genomics Platform"/>
            <consortium name="The Broad Institute Genome Sequencing Center for Infectious Disease"/>
            <person name="Wu L."/>
            <person name="Ma J."/>
        </authorList>
    </citation>
    <scope>NUCLEOTIDE SEQUENCE [LARGE SCALE GENOMIC DNA]</scope>
    <source>
        <strain evidence="6">JCM 16242</strain>
    </source>
</reference>
<proteinExistence type="inferred from homology"/>
<evidence type="ECO:0000256" key="2">
    <source>
        <dbReference type="ARBA" id="ARBA00022747"/>
    </source>
</evidence>
<keyword evidence="2" id="KW-0680">Restriction system</keyword>
<dbReference type="SUPFAM" id="SSF116734">
    <property type="entry name" value="DNA methylase specificity domain"/>
    <property type="match status" value="2"/>
</dbReference>
<keyword evidence="3" id="KW-0238">DNA-binding</keyword>
<gene>
    <name evidence="5" type="ORF">GCM10009126_24280</name>
</gene>
<evidence type="ECO:0000313" key="6">
    <source>
        <dbReference type="Proteomes" id="UP001500657"/>
    </source>
</evidence>
<dbReference type="InterPro" id="IPR000055">
    <property type="entry name" value="Restrct_endonuc_typeI_TRD"/>
</dbReference>
<organism evidence="5 6">
    <name type="scientific">Rhodanobacter caeni</name>
    <dbReference type="NCBI Taxonomy" id="657654"/>
    <lineage>
        <taxon>Bacteria</taxon>
        <taxon>Pseudomonadati</taxon>
        <taxon>Pseudomonadota</taxon>
        <taxon>Gammaproteobacteria</taxon>
        <taxon>Lysobacterales</taxon>
        <taxon>Rhodanobacteraceae</taxon>
        <taxon>Rhodanobacter</taxon>
    </lineage>
</organism>
<comment type="caution">
    <text evidence="5">The sequence shown here is derived from an EMBL/GenBank/DDBJ whole genome shotgun (WGS) entry which is preliminary data.</text>
</comment>
<dbReference type="PANTHER" id="PTHR30408:SF13">
    <property type="entry name" value="TYPE I RESTRICTION ENZYME HINDI SPECIFICITY SUBUNIT"/>
    <property type="match status" value="1"/>
</dbReference>
<evidence type="ECO:0000313" key="5">
    <source>
        <dbReference type="EMBL" id="GAA0258170.1"/>
    </source>
</evidence>
<dbReference type="Pfam" id="PF01420">
    <property type="entry name" value="Methylase_S"/>
    <property type="match status" value="1"/>
</dbReference>
<dbReference type="InterPro" id="IPR044946">
    <property type="entry name" value="Restrct_endonuc_typeI_TRD_sf"/>
</dbReference>
<evidence type="ECO:0000259" key="4">
    <source>
        <dbReference type="Pfam" id="PF01420"/>
    </source>
</evidence>
<dbReference type="Gene3D" id="3.90.220.20">
    <property type="entry name" value="DNA methylase specificity domains"/>
    <property type="match status" value="2"/>
</dbReference>
<name>A0ABP3EBC7_9GAMM</name>
<comment type="similarity">
    <text evidence="1">Belongs to the type-I restriction system S methylase family.</text>
</comment>
<evidence type="ECO:0000256" key="3">
    <source>
        <dbReference type="ARBA" id="ARBA00023125"/>
    </source>
</evidence>
<dbReference type="CDD" id="cd17246">
    <property type="entry name" value="RMtype1_S_SonII-TRD2-CR2_like"/>
    <property type="match status" value="1"/>
</dbReference>
<sequence length="396" mass="44111">MCDDFTTISAVADIFDGPHATPNKTDDGPFFLNIASLQNGRLVLADSAHLSDEDFVRWTRRVTPSENDLLFSYETRLGEAALMPAGIRACLGRRMGLLRPKLGKVDPEFLLYSYLGPHFQQEIVANTITGATVDRIPVSEIGKFKIRIPELAEQQKIAAVLSALDAKIDLNQRINAELEALAKTIYDYWFVQFDFPDAHGRPYKSSGGAVVWNDTLKREIPAGWCVLTIGDVILKQPKALKVPTSSVQTNGSTPVIDQSTDFICGYTDEADAKIEIETPHVVFGDHTRIVKLVCFDYARGADGTQVLVPNTELVAPFAFFQSIARVDLSNYGYARHFKFLKSAHIVVPEICLANGYDEVVRPLFTSVEGNRRQNRELTHLRDWLLPLLMNGQVRVA</sequence>
<feature type="domain" description="Type I restriction modification DNA specificity" evidence="4">
    <location>
        <begin position="64"/>
        <end position="180"/>
    </location>
</feature>
<dbReference type="EMBL" id="BAAAFO010000003">
    <property type="protein sequence ID" value="GAA0258170.1"/>
    <property type="molecule type" value="Genomic_DNA"/>
</dbReference>
<dbReference type="RefSeq" id="WP_343883036.1">
    <property type="nucleotide sequence ID" value="NZ_BAAAFO010000003.1"/>
</dbReference>
<dbReference type="PANTHER" id="PTHR30408">
    <property type="entry name" value="TYPE-1 RESTRICTION ENZYME ECOKI SPECIFICITY PROTEIN"/>
    <property type="match status" value="1"/>
</dbReference>
<dbReference type="Gene3D" id="1.10.287.1120">
    <property type="entry name" value="Bipartite methylase S protein"/>
    <property type="match status" value="1"/>
</dbReference>
<dbReference type="Proteomes" id="UP001500657">
    <property type="component" value="Unassembled WGS sequence"/>
</dbReference>
<protein>
    <recommendedName>
        <fullName evidence="4">Type I restriction modification DNA specificity domain-containing protein</fullName>
    </recommendedName>
</protein>
<accession>A0ABP3EBC7</accession>
<evidence type="ECO:0000256" key="1">
    <source>
        <dbReference type="ARBA" id="ARBA00010923"/>
    </source>
</evidence>